<proteinExistence type="inferred from homology"/>
<dbReference type="InterPro" id="IPR038722">
    <property type="entry name" value="Ner_HTH_dom"/>
</dbReference>
<evidence type="ECO:0000256" key="1">
    <source>
        <dbReference type="ARBA" id="ARBA00006157"/>
    </source>
</evidence>
<accession>A0AAE6BL43</accession>
<evidence type="ECO:0000256" key="2">
    <source>
        <dbReference type="ARBA" id="ARBA00023015"/>
    </source>
</evidence>
<feature type="region of interest" description="Disordered" evidence="5">
    <location>
        <begin position="1"/>
        <end position="33"/>
    </location>
</feature>
<evidence type="ECO:0000259" key="6">
    <source>
        <dbReference type="Pfam" id="PF13693"/>
    </source>
</evidence>
<dbReference type="EMBL" id="CP039907">
    <property type="protein sequence ID" value="QCL99930.1"/>
    <property type="molecule type" value="Genomic_DNA"/>
</dbReference>
<evidence type="ECO:0000313" key="7">
    <source>
        <dbReference type="EMBL" id="QCL99930.1"/>
    </source>
</evidence>
<reference evidence="7 8" key="1">
    <citation type="submission" date="2019-04" db="EMBL/GenBank/DDBJ databases">
        <title>Complete genome sequence of Agrobacterium tumefaciens CFBP6624.</title>
        <authorList>
            <person name="Haryono M."/>
            <person name="Lin Y.-C."/>
            <person name="Lai E.-M."/>
            <person name="Kuo C.-H."/>
        </authorList>
    </citation>
    <scope>NUCLEOTIDE SEQUENCE [LARGE SCALE GENOMIC DNA]</scope>
    <source>
        <strain evidence="7 8">CFBP6624</strain>
    </source>
</reference>
<organism evidence="7 8">
    <name type="scientific">Agrobacterium tumefaciens</name>
    <dbReference type="NCBI Taxonomy" id="358"/>
    <lineage>
        <taxon>Bacteria</taxon>
        <taxon>Pseudomonadati</taxon>
        <taxon>Pseudomonadota</taxon>
        <taxon>Alphaproteobacteria</taxon>
        <taxon>Hyphomicrobiales</taxon>
        <taxon>Rhizobiaceae</taxon>
        <taxon>Rhizobium/Agrobacterium group</taxon>
        <taxon>Agrobacterium</taxon>
        <taxon>Agrobacterium tumefaciens complex</taxon>
    </lineage>
</organism>
<protein>
    <submittedName>
        <fullName evidence="7">Transcriptional regulator</fullName>
    </submittedName>
</protein>
<feature type="region of interest" description="Disordered" evidence="5">
    <location>
        <begin position="102"/>
        <end position="126"/>
    </location>
</feature>
<feature type="compositionally biased region" description="Basic residues" evidence="5">
    <location>
        <begin position="9"/>
        <end position="28"/>
    </location>
</feature>
<evidence type="ECO:0000256" key="4">
    <source>
        <dbReference type="ARBA" id="ARBA00023163"/>
    </source>
</evidence>
<dbReference type="Proteomes" id="UP000298646">
    <property type="component" value="Chromosome circular"/>
</dbReference>
<keyword evidence="4" id="KW-0804">Transcription</keyword>
<feature type="domain" description="Ner winged helix-turn-helix DNA-binding" evidence="6">
    <location>
        <begin position="35"/>
        <end position="104"/>
    </location>
</feature>
<evidence type="ECO:0000256" key="5">
    <source>
        <dbReference type="SAM" id="MobiDB-lite"/>
    </source>
</evidence>
<evidence type="ECO:0000313" key="8">
    <source>
        <dbReference type="Proteomes" id="UP000298646"/>
    </source>
</evidence>
<dbReference type="AlphaFoldDB" id="A0AAE6BL43"/>
<evidence type="ECO:0000256" key="3">
    <source>
        <dbReference type="ARBA" id="ARBA00023125"/>
    </source>
</evidence>
<dbReference type="SUPFAM" id="SSF47413">
    <property type="entry name" value="lambda repressor-like DNA-binding domains"/>
    <property type="match status" value="1"/>
</dbReference>
<dbReference type="InterPro" id="IPR010982">
    <property type="entry name" value="Lambda_DNA-bd_dom_sf"/>
</dbReference>
<keyword evidence="3" id="KW-0238">DNA-binding</keyword>
<dbReference type="GO" id="GO:0003677">
    <property type="term" value="F:DNA binding"/>
    <property type="evidence" value="ECO:0007669"/>
    <property type="project" value="UniProtKB-KW"/>
</dbReference>
<name>A0AAE6BL43_AGRTU</name>
<sequence length="126" mass="14388">MRFAFVPKKAPKKRALPRPFSQRRKPMSKSKPVMDWQAIKAEVHRRGMTLTELAIRSGLHSSLLRKLNTTTHYEGQATLAAFIEQKPEQLWPTRYPRKHSGILNTAKYPPLESQKSHASADTRVAA</sequence>
<gene>
    <name evidence="7" type="ORF">CFBP6624_07130</name>
</gene>
<comment type="similarity">
    <text evidence="1">Belongs to the ner transcriptional regulatory family.</text>
</comment>
<dbReference type="Pfam" id="PF13693">
    <property type="entry name" value="HTH_35"/>
    <property type="match status" value="1"/>
</dbReference>
<dbReference type="Gene3D" id="1.10.260.40">
    <property type="entry name" value="lambda repressor-like DNA-binding domains"/>
    <property type="match status" value="1"/>
</dbReference>
<keyword evidence="2" id="KW-0805">Transcription regulation</keyword>